<dbReference type="InterPro" id="IPR012337">
    <property type="entry name" value="RNaseH-like_sf"/>
</dbReference>
<feature type="non-terminal residue" evidence="3">
    <location>
        <position position="252"/>
    </location>
</feature>
<sequence length="252" mass="28179">MLFKRLLCTPAAAYNRRHVWPVKQVTKNNFSEAVAEICDLIHSSDFVAVSLERTGNHAANWQKILSIDTPGTAYLKAKHAAERYQTLQFSVCPFSVDGSKLLAHPYNFHLFPRDELKVGMPCYSFSCQSSYLTSMAREGFDFNACIYNGISYLSRAQESVPKIQSGYLCLSTTSMVQCSSSNSPADSLFKQRIKSRVANWIKACKDSNKTEAVADALISYLRKIVSGSEFFGSRPSVRINVCTELQVQLVLQ</sequence>
<comment type="caution">
    <text evidence="3">The sequence shown here is derived from an EMBL/GenBank/DDBJ whole genome shotgun (WGS) entry which is preliminary data.</text>
</comment>
<evidence type="ECO:0000256" key="2">
    <source>
        <dbReference type="ARBA" id="ARBA00008372"/>
    </source>
</evidence>
<evidence type="ECO:0000313" key="4">
    <source>
        <dbReference type="Proteomes" id="UP000015453"/>
    </source>
</evidence>
<protein>
    <submittedName>
        <fullName evidence="3">Uncharacterized protein</fullName>
    </submittedName>
</protein>
<dbReference type="GO" id="GO:0000175">
    <property type="term" value="F:3'-5'-RNA exonuclease activity"/>
    <property type="evidence" value="ECO:0007669"/>
    <property type="project" value="TreeGrafter"/>
</dbReference>
<dbReference type="GO" id="GO:0003723">
    <property type="term" value="F:RNA binding"/>
    <property type="evidence" value="ECO:0007669"/>
    <property type="project" value="TreeGrafter"/>
</dbReference>
<dbReference type="EMBL" id="AUSU01009360">
    <property type="protein sequence ID" value="EPS58289.1"/>
    <property type="molecule type" value="Genomic_DNA"/>
</dbReference>
<name>S8BV78_9LAMI</name>
<dbReference type="InterPro" id="IPR051181">
    <property type="entry name" value="CAF1_poly(A)_ribonucleases"/>
</dbReference>
<comment type="cofactor">
    <cofactor evidence="1">
        <name>a divalent metal cation</name>
        <dbReference type="ChEBI" id="CHEBI:60240"/>
    </cofactor>
</comment>
<comment type="similarity">
    <text evidence="2">Belongs to the CAF1 family.</text>
</comment>
<gene>
    <name evidence="3" type="ORF">M569_16526</name>
</gene>
<dbReference type="SUPFAM" id="SSF53098">
    <property type="entry name" value="Ribonuclease H-like"/>
    <property type="match status" value="1"/>
</dbReference>
<dbReference type="OrthoDB" id="1432093at2759"/>
<dbReference type="Gene3D" id="3.30.420.10">
    <property type="entry name" value="Ribonuclease H-like superfamily/Ribonuclease H"/>
    <property type="match status" value="1"/>
</dbReference>
<dbReference type="InterPro" id="IPR006941">
    <property type="entry name" value="RNase_CAF1"/>
</dbReference>
<organism evidence="3 4">
    <name type="scientific">Genlisea aurea</name>
    <dbReference type="NCBI Taxonomy" id="192259"/>
    <lineage>
        <taxon>Eukaryota</taxon>
        <taxon>Viridiplantae</taxon>
        <taxon>Streptophyta</taxon>
        <taxon>Embryophyta</taxon>
        <taxon>Tracheophyta</taxon>
        <taxon>Spermatophyta</taxon>
        <taxon>Magnoliopsida</taxon>
        <taxon>eudicotyledons</taxon>
        <taxon>Gunneridae</taxon>
        <taxon>Pentapetalae</taxon>
        <taxon>asterids</taxon>
        <taxon>lamiids</taxon>
        <taxon>Lamiales</taxon>
        <taxon>Lentibulariaceae</taxon>
        <taxon>Genlisea</taxon>
    </lineage>
</organism>
<dbReference type="PANTHER" id="PTHR15092:SF42">
    <property type="entry name" value="POLY(A)-SPECIFIC RIBONUCLEASE PARN-LIKE"/>
    <property type="match status" value="1"/>
</dbReference>
<dbReference type="AlphaFoldDB" id="S8BV78"/>
<dbReference type="Proteomes" id="UP000015453">
    <property type="component" value="Unassembled WGS sequence"/>
</dbReference>
<evidence type="ECO:0000313" key="3">
    <source>
        <dbReference type="EMBL" id="EPS58289.1"/>
    </source>
</evidence>
<evidence type="ECO:0000256" key="1">
    <source>
        <dbReference type="ARBA" id="ARBA00001968"/>
    </source>
</evidence>
<dbReference type="Pfam" id="PF04857">
    <property type="entry name" value="CAF1"/>
    <property type="match status" value="1"/>
</dbReference>
<dbReference type="PANTHER" id="PTHR15092">
    <property type="entry name" value="POLY A -SPECIFIC RIBONUCLEASE/TARGET OF EGR1, MEMBER 1"/>
    <property type="match status" value="1"/>
</dbReference>
<accession>S8BV78</accession>
<dbReference type="InterPro" id="IPR036397">
    <property type="entry name" value="RNaseH_sf"/>
</dbReference>
<keyword evidence="4" id="KW-1185">Reference proteome</keyword>
<proteinExistence type="inferred from homology"/>
<reference evidence="3 4" key="1">
    <citation type="journal article" date="2013" name="BMC Genomics">
        <title>The miniature genome of a carnivorous plant Genlisea aurea contains a low number of genes and short non-coding sequences.</title>
        <authorList>
            <person name="Leushkin E.V."/>
            <person name="Sutormin R.A."/>
            <person name="Nabieva E.R."/>
            <person name="Penin A.A."/>
            <person name="Kondrashov A.S."/>
            <person name="Logacheva M.D."/>
        </authorList>
    </citation>
    <scope>NUCLEOTIDE SEQUENCE [LARGE SCALE GENOMIC DNA]</scope>
</reference>